<dbReference type="RefSeq" id="WP_106854455.1">
    <property type="nucleotide sequence ID" value="NZ_OGTP01000005.1"/>
</dbReference>
<dbReference type="Proteomes" id="UP000238169">
    <property type="component" value="Unassembled WGS sequence"/>
</dbReference>
<evidence type="ECO:0000313" key="1">
    <source>
        <dbReference type="EMBL" id="SPB14765.1"/>
    </source>
</evidence>
<reference evidence="2" key="1">
    <citation type="submission" date="2018-01" db="EMBL/GenBank/DDBJ databases">
        <authorList>
            <person name="Peeters C."/>
        </authorList>
    </citation>
    <scope>NUCLEOTIDE SEQUENCE [LARGE SCALE GENOMIC DNA]</scope>
</reference>
<dbReference type="AlphaFoldDB" id="A0A2U3I3P5"/>
<organism evidence="1 2">
    <name type="scientific">Caballeronia novacaledonica</name>
    <dbReference type="NCBI Taxonomy" id="1544861"/>
    <lineage>
        <taxon>Bacteria</taxon>
        <taxon>Pseudomonadati</taxon>
        <taxon>Pseudomonadota</taxon>
        <taxon>Betaproteobacteria</taxon>
        <taxon>Burkholderiales</taxon>
        <taxon>Burkholderiaceae</taxon>
        <taxon>Caballeronia</taxon>
    </lineage>
</organism>
<name>A0A2U3I3P5_9BURK</name>
<proteinExistence type="predicted"/>
<protein>
    <submittedName>
        <fullName evidence="1">Uncharacterized protein</fullName>
    </submittedName>
</protein>
<sequence length="113" mass="12435">MAVEFVQTFTWGPIVNASDLQTHYFRIPFPGLPHIVASAYLAEVSIGQKDGRVGTAVATFKRFEFLDGNGFMQETELEAVSSFLEVDRCVSVTIALDLDVATGMGGWSFYFLS</sequence>
<accession>A0A2U3I3P5</accession>
<keyword evidence="2" id="KW-1185">Reference proteome</keyword>
<gene>
    <name evidence="1" type="ORF">NOV72_01997</name>
</gene>
<evidence type="ECO:0000313" key="2">
    <source>
        <dbReference type="Proteomes" id="UP000238169"/>
    </source>
</evidence>
<dbReference type="EMBL" id="OGTP01000005">
    <property type="protein sequence ID" value="SPB14765.1"/>
    <property type="molecule type" value="Genomic_DNA"/>
</dbReference>